<evidence type="ECO:0000259" key="1">
    <source>
        <dbReference type="Pfam" id="PF13088"/>
    </source>
</evidence>
<organism evidence="2">
    <name type="scientific">marine sediment metagenome</name>
    <dbReference type="NCBI Taxonomy" id="412755"/>
    <lineage>
        <taxon>unclassified sequences</taxon>
        <taxon>metagenomes</taxon>
        <taxon>ecological metagenomes</taxon>
    </lineage>
</organism>
<gene>
    <name evidence="2" type="ORF">LCGC14_0615580</name>
</gene>
<evidence type="ECO:0000313" key="2">
    <source>
        <dbReference type="EMBL" id="KKN52150.1"/>
    </source>
</evidence>
<proteinExistence type="predicted"/>
<reference evidence="2" key="1">
    <citation type="journal article" date="2015" name="Nature">
        <title>Complex archaea that bridge the gap between prokaryotes and eukaryotes.</title>
        <authorList>
            <person name="Spang A."/>
            <person name="Saw J.H."/>
            <person name="Jorgensen S.L."/>
            <person name="Zaremba-Niedzwiedzka K."/>
            <person name="Martijn J."/>
            <person name="Lind A.E."/>
            <person name="van Eijk R."/>
            <person name="Schleper C."/>
            <person name="Guy L."/>
            <person name="Ettema T.J."/>
        </authorList>
    </citation>
    <scope>NUCLEOTIDE SEQUENCE</scope>
</reference>
<dbReference type="AlphaFoldDB" id="A0A0F9R6E1"/>
<dbReference type="CDD" id="cd15482">
    <property type="entry name" value="Sialidase_non-viral"/>
    <property type="match status" value="1"/>
</dbReference>
<sequence length="346" mass="38657">MNAGSTHIDISDQTDRHVVIAAGTQDIYQGHPTTLLMPDGKTMFCVWTYNHGGPCGPAARSDDGGLTWTRIDDLMPEGFTKHENCPSIYRLVDPEGIERLWVFSAQPNMPRIVSEDGGQTWRELPALGFECVMTFSSVIQLKDGRYLGMYHKGPDSEDRSPLVVLQSITADGGLTWSTPQVATPARADKDPCEPLVVRSDDGEELTCIMRENIHQGMSLMMFSRDEAQTWSEAVDTAWELTGDRHQGVKLPDGRWVIAFRDQAPDSKTRGHFMAWVGAYDDIRNAWPGQYRIKLLHNYAEQVVDCGYPGVVLLPDGTIVATTYIKYRPGPEQHSVVSVRFKLDDLN</sequence>
<protein>
    <recommendedName>
        <fullName evidence="1">Sialidase domain-containing protein</fullName>
    </recommendedName>
</protein>
<dbReference type="SUPFAM" id="SSF50939">
    <property type="entry name" value="Sialidases"/>
    <property type="match status" value="1"/>
</dbReference>
<dbReference type="Gene3D" id="2.120.10.10">
    <property type="match status" value="1"/>
</dbReference>
<dbReference type="InterPro" id="IPR011040">
    <property type="entry name" value="Sialidase"/>
</dbReference>
<feature type="domain" description="Sialidase" evidence="1">
    <location>
        <begin position="168"/>
        <end position="317"/>
    </location>
</feature>
<dbReference type="PANTHER" id="PTHR43752:SF2">
    <property type="entry name" value="BNR_ASP-BOX REPEAT FAMILY PROTEIN"/>
    <property type="match status" value="1"/>
</dbReference>
<dbReference type="EMBL" id="LAZR01001031">
    <property type="protein sequence ID" value="KKN52150.1"/>
    <property type="molecule type" value="Genomic_DNA"/>
</dbReference>
<comment type="caution">
    <text evidence="2">The sequence shown here is derived from an EMBL/GenBank/DDBJ whole genome shotgun (WGS) entry which is preliminary data.</text>
</comment>
<dbReference type="InterPro" id="IPR036278">
    <property type="entry name" value="Sialidase_sf"/>
</dbReference>
<dbReference type="Pfam" id="PF13088">
    <property type="entry name" value="BNR_2"/>
    <property type="match status" value="1"/>
</dbReference>
<accession>A0A0F9R6E1</accession>
<name>A0A0F9R6E1_9ZZZZ</name>
<dbReference type="PANTHER" id="PTHR43752">
    <property type="entry name" value="BNR/ASP-BOX REPEAT FAMILY PROTEIN"/>
    <property type="match status" value="1"/>
</dbReference>